<organism evidence="2 3">
    <name type="scientific">Streptomyces rochei</name>
    <name type="common">Streptomyces parvullus</name>
    <dbReference type="NCBI Taxonomy" id="1928"/>
    <lineage>
        <taxon>Bacteria</taxon>
        <taxon>Bacillati</taxon>
        <taxon>Actinomycetota</taxon>
        <taxon>Actinomycetes</taxon>
        <taxon>Kitasatosporales</taxon>
        <taxon>Streptomycetaceae</taxon>
        <taxon>Streptomyces</taxon>
        <taxon>Streptomyces rochei group</taxon>
    </lineage>
</organism>
<evidence type="ECO:0000256" key="1">
    <source>
        <dbReference type="SAM" id="Phobius"/>
    </source>
</evidence>
<evidence type="ECO:0000313" key="3">
    <source>
        <dbReference type="Proteomes" id="UP001231701"/>
    </source>
</evidence>
<keyword evidence="1" id="KW-1133">Transmembrane helix</keyword>
<feature type="transmembrane region" description="Helical" evidence="1">
    <location>
        <begin position="38"/>
        <end position="56"/>
    </location>
</feature>
<keyword evidence="1" id="KW-0472">Membrane</keyword>
<evidence type="ECO:0008006" key="4">
    <source>
        <dbReference type="Google" id="ProtNLM"/>
    </source>
</evidence>
<dbReference type="Proteomes" id="UP001231701">
    <property type="component" value="Chromosome"/>
</dbReference>
<feature type="transmembrane region" description="Helical" evidence="1">
    <location>
        <begin position="68"/>
        <end position="87"/>
    </location>
</feature>
<feature type="transmembrane region" description="Helical" evidence="1">
    <location>
        <begin position="155"/>
        <end position="179"/>
    </location>
</feature>
<keyword evidence="1" id="KW-0812">Transmembrane</keyword>
<sequence length="239" mass="25186">MATYTGHGQRQGGKGRTSVSLLLDVGVPIGSYYLLKDGFGTSAVAALAWSGVVPVLRTGWGLLREREVNGLPLLILLVNLVGVLLGLETGDARLLLVKDSAVSSVVGIVLLVSLLLRRPMMTATLKPWLTKGDVGREAAWTRLRRESPAFRRAELMFTGVWGVAFVGECAVRAVGAYTVPVDTMVWLGTVVMALTMGVAFVVSGALGAVPMARMIAAEVRGAEPGKAEQNSSLAGSTHE</sequence>
<proteinExistence type="predicted"/>
<dbReference type="RefSeq" id="WP_306692866.1">
    <property type="nucleotide sequence ID" value="NZ_CP121271.1"/>
</dbReference>
<reference evidence="2" key="1">
    <citation type="submission" date="2023-03" db="EMBL/GenBank/DDBJ databases">
        <title>Borrelidin-producing and root-colonizing Streptomyces rochei is a potent biopesticide for soil-borne oomycete-caused plant diseases.</title>
        <authorList>
            <person name="Zhou D."/>
            <person name="Wang X."/>
            <person name="Navarro-Munoz J.C."/>
            <person name="Li W."/>
            <person name="Li J."/>
            <person name="Jiu M."/>
            <person name="Deng S."/>
            <person name="Ye Y."/>
            <person name="Daly P."/>
            <person name="Wei L."/>
        </authorList>
    </citation>
    <scope>NUCLEOTIDE SEQUENCE</scope>
    <source>
        <strain evidence="2">JK1</strain>
    </source>
</reference>
<protein>
    <recommendedName>
        <fullName evidence="4">DUF3159 domain-containing protein</fullName>
    </recommendedName>
</protein>
<dbReference type="EMBL" id="CP121271">
    <property type="protein sequence ID" value="WMC87770.1"/>
    <property type="molecule type" value="Genomic_DNA"/>
</dbReference>
<evidence type="ECO:0000313" key="2">
    <source>
        <dbReference type="EMBL" id="WMC87770.1"/>
    </source>
</evidence>
<dbReference type="AlphaFoldDB" id="A0AAX3ZL45"/>
<accession>A0AAX3ZL45</accession>
<dbReference type="GeneID" id="90944431"/>
<feature type="transmembrane region" description="Helical" evidence="1">
    <location>
        <begin position="185"/>
        <end position="209"/>
    </location>
</feature>
<feature type="transmembrane region" description="Helical" evidence="1">
    <location>
        <begin position="99"/>
        <end position="116"/>
    </location>
</feature>
<name>A0AAX3ZL45_STRRO</name>
<dbReference type="NCBIfam" id="NF041646">
    <property type="entry name" value="VC0807_fam"/>
    <property type="match status" value="1"/>
</dbReference>
<gene>
    <name evidence="2" type="ORF">P7W03_20365</name>
</gene>